<dbReference type="AlphaFoldDB" id="D6A279"/>
<name>D6A279_STRV1</name>
<evidence type="ECO:0000313" key="1">
    <source>
        <dbReference type="EMBL" id="EFE69433.2"/>
    </source>
</evidence>
<evidence type="ECO:0000313" key="2">
    <source>
        <dbReference type="Proteomes" id="UP000003824"/>
    </source>
</evidence>
<dbReference type="Proteomes" id="UP000003824">
    <property type="component" value="Unassembled WGS sequence"/>
</dbReference>
<sequence length="70" mass="7436">MGRASKILAPTSCFTGQVHRLPDAPEAYGAKITRPKAAPAQSRSTDLAGLVRADVGKQPPYARVYVTIDP</sequence>
<accession>D6A279</accession>
<reference evidence="2" key="1">
    <citation type="submission" date="2008-12" db="EMBL/GenBank/DDBJ databases">
        <title>Annotation of Streptomyces ghanaensis ATCC 14672.</title>
        <authorList>
            <consortium name="The Broad Institute Genome Sequencing Platform"/>
            <consortium name="Broad Institute Microbial Sequencing Center"/>
            <person name="Fischbach M."/>
            <person name="Ward D."/>
            <person name="Young S."/>
            <person name="Kodira C.D."/>
            <person name="Zeng Q."/>
            <person name="Koehrsen M."/>
            <person name="Godfrey P."/>
            <person name="Alvarado L."/>
            <person name="Berlin A.M."/>
            <person name="Borenstein D."/>
            <person name="Chen Z."/>
            <person name="Engels R."/>
            <person name="Freedman E."/>
            <person name="Gellesch M."/>
            <person name="Goldberg J."/>
            <person name="Griggs A."/>
            <person name="Gujja S."/>
            <person name="Heiman D.I."/>
            <person name="Hepburn T.A."/>
            <person name="Howarth C."/>
            <person name="Jen D."/>
            <person name="Larson L."/>
            <person name="Lewis B."/>
            <person name="Mehta T."/>
            <person name="Park D."/>
            <person name="Pearson M."/>
            <person name="Roberts A."/>
            <person name="Saif S."/>
            <person name="Shea T.D."/>
            <person name="Shenoy N."/>
            <person name="Sisk P."/>
            <person name="Stolte C."/>
            <person name="Sykes S.N."/>
            <person name="Walk T."/>
            <person name="White J."/>
            <person name="Yandava C."/>
            <person name="Straight P."/>
            <person name="Clardy J."/>
            <person name="Hung D."/>
            <person name="Kolter R."/>
            <person name="Mekalanos J."/>
            <person name="Walker S."/>
            <person name="Walsh C.T."/>
            <person name="Wieland B.L.C."/>
            <person name="Ilzarbe M."/>
            <person name="Galagan J."/>
            <person name="Nusbaum C."/>
            <person name="Birren B."/>
        </authorList>
    </citation>
    <scope>NUCLEOTIDE SEQUENCE [LARGE SCALE GENOMIC DNA]</scope>
    <source>
        <strain evidence="2">ATCC 14672 / DSM 40746 / JCM 4963 / KCTC 9882 / NRRL B-12104 / FH 1290</strain>
    </source>
</reference>
<organism evidence="1 2">
    <name type="scientific">Streptomyces viridosporus (strain ATCC 14672 / DSM 40746 / JCM 4963 / KCTC 9882 / NRRL B-12104 / FH 1290)</name>
    <name type="common">Streptomyces ghanaensis</name>
    <dbReference type="NCBI Taxonomy" id="566461"/>
    <lineage>
        <taxon>Bacteria</taxon>
        <taxon>Bacillati</taxon>
        <taxon>Actinomycetota</taxon>
        <taxon>Actinomycetes</taxon>
        <taxon>Kitasatosporales</taxon>
        <taxon>Streptomycetaceae</taxon>
        <taxon>Streptomyces</taxon>
    </lineage>
</organism>
<protein>
    <submittedName>
        <fullName evidence="1">Predicted protein</fullName>
    </submittedName>
</protein>
<proteinExistence type="predicted"/>
<gene>
    <name evidence="1" type="ORF">SSFG_04675</name>
</gene>
<dbReference type="eggNOG" id="ENOG5030S4W">
    <property type="taxonomic scope" value="Bacteria"/>
</dbReference>
<dbReference type="EMBL" id="DS999641">
    <property type="protein sequence ID" value="EFE69433.2"/>
    <property type="molecule type" value="Genomic_DNA"/>
</dbReference>